<dbReference type="InterPro" id="IPR030677">
    <property type="entry name" value="Nnr"/>
</dbReference>
<keyword evidence="9 18" id="KW-0630">Potassium</keyword>
<dbReference type="Gene3D" id="3.40.50.10260">
    <property type="entry name" value="YjeF N-terminal domain"/>
    <property type="match status" value="1"/>
</dbReference>
<dbReference type="HAMAP" id="MF_01965">
    <property type="entry name" value="NADHX_dehydratase"/>
    <property type="match status" value="1"/>
</dbReference>
<dbReference type="GO" id="GO:0052856">
    <property type="term" value="F:NAD(P)HX epimerase activity"/>
    <property type="evidence" value="ECO:0007669"/>
    <property type="project" value="UniProtKB-UniRule"/>
</dbReference>
<dbReference type="RefSeq" id="WP_155321526.1">
    <property type="nucleotide sequence ID" value="NZ_AP021876.1"/>
</dbReference>
<evidence type="ECO:0000256" key="19">
    <source>
        <dbReference type="PIRNR" id="PIRNR017184"/>
    </source>
</evidence>
<evidence type="ECO:0000256" key="9">
    <source>
        <dbReference type="ARBA" id="ARBA00022958"/>
    </source>
</evidence>
<feature type="binding site" evidence="17">
    <location>
        <position position="388"/>
    </location>
    <ligand>
        <name>(6S)-NADPHX</name>
        <dbReference type="ChEBI" id="CHEBI:64076"/>
    </ligand>
</feature>
<gene>
    <name evidence="22" type="primary">yjeF</name>
    <name evidence="17" type="synonym">nnrD</name>
    <name evidence="18" type="synonym">nnrE</name>
    <name evidence="22" type="ORF">DSCO28_11910</name>
</gene>
<evidence type="ECO:0000256" key="17">
    <source>
        <dbReference type="HAMAP-Rule" id="MF_01965"/>
    </source>
</evidence>
<comment type="caution">
    <text evidence="18">Lacks conserved residue(s) required for the propagation of feature annotation.</text>
</comment>
<feature type="binding site" evidence="17">
    <location>
        <position position="337"/>
    </location>
    <ligand>
        <name>(6S)-NADPHX</name>
        <dbReference type="ChEBI" id="CHEBI:64076"/>
    </ligand>
</feature>
<keyword evidence="6 17" id="KW-0547">Nucleotide-binding</keyword>
<keyword evidence="10 17" id="KW-0520">NAD</keyword>
<dbReference type="PROSITE" id="PS51385">
    <property type="entry name" value="YJEF_N"/>
    <property type="match status" value="1"/>
</dbReference>
<dbReference type="InterPro" id="IPR000631">
    <property type="entry name" value="CARKD"/>
</dbReference>
<evidence type="ECO:0000256" key="5">
    <source>
        <dbReference type="ARBA" id="ARBA00022723"/>
    </source>
</evidence>
<dbReference type="Pfam" id="PF03853">
    <property type="entry name" value="YjeF_N"/>
    <property type="match status" value="1"/>
</dbReference>
<evidence type="ECO:0000256" key="11">
    <source>
        <dbReference type="ARBA" id="ARBA00023235"/>
    </source>
</evidence>
<dbReference type="NCBIfam" id="TIGR00197">
    <property type="entry name" value="yjeF_nterm"/>
    <property type="match status" value="1"/>
</dbReference>
<comment type="function">
    <text evidence="17">Catalyzes the dehydration of the S-form of NAD(P)HX at the expense of ADP, which is converted to AMP. Together with NAD(P)HX epimerase, which catalyzes the epimerization of the S- and R-forms, the enzyme allows the repair of both epimers of NAD(P)HX, a damaged form of NAD(P)H that is a result of enzymatic or heat-dependent hydration.</text>
</comment>
<feature type="binding site" evidence="18">
    <location>
        <position position="164"/>
    </location>
    <ligand>
        <name>(6S)-NADPHX</name>
        <dbReference type="ChEBI" id="CHEBI:64076"/>
    </ligand>
</feature>
<dbReference type="Gene3D" id="3.40.1190.20">
    <property type="match status" value="1"/>
</dbReference>
<evidence type="ECO:0000256" key="4">
    <source>
        <dbReference type="ARBA" id="ARBA00009524"/>
    </source>
</evidence>
<comment type="catalytic activity">
    <reaction evidence="1 18 19">
        <text>(6R)-NADHX = (6S)-NADHX</text>
        <dbReference type="Rhea" id="RHEA:32215"/>
        <dbReference type="ChEBI" id="CHEBI:64074"/>
        <dbReference type="ChEBI" id="CHEBI:64075"/>
        <dbReference type="EC" id="5.1.99.6"/>
    </reaction>
</comment>
<feature type="domain" description="YjeF N-terminal" evidence="21">
    <location>
        <begin position="9"/>
        <end position="221"/>
    </location>
</feature>
<evidence type="ECO:0000256" key="2">
    <source>
        <dbReference type="ARBA" id="ARBA00000909"/>
    </source>
</evidence>
<accession>A0A5K7ZK55</accession>
<comment type="catalytic activity">
    <reaction evidence="16 17 19">
        <text>(6S)-NADPHX + ADP = AMP + phosphate + NADPH + H(+)</text>
        <dbReference type="Rhea" id="RHEA:32235"/>
        <dbReference type="ChEBI" id="CHEBI:15378"/>
        <dbReference type="ChEBI" id="CHEBI:43474"/>
        <dbReference type="ChEBI" id="CHEBI:57783"/>
        <dbReference type="ChEBI" id="CHEBI:64076"/>
        <dbReference type="ChEBI" id="CHEBI:456215"/>
        <dbReference type="ChEBI" id="CHEBI:456216"/>
        <dbReference type="EC" id="4.2.1.136"/>
    </reaction>
</comment>
<dbReference type="GO" id="GO:0046496">
    <property type="term" value="P:nicotinamide nucleotide metabolic process"/>
    <property type="evidence" value="ECO:0007669"/>
    <property type="project" value="UniProtKB-UniRule"/>
</dbReference>
<dbReference type="GO" id="GO:0110051">
    <property type="term" value="P:metabolite repair"/>
    <property type="evidence" value="ECO:0007669"/>
    <property type="project" value="TreeGrafter"/>
</dbReference>
<evidence type="ECO:0000256" key="10">
    <source>
        <dbReference type="ARBA" id="ARBA00023027"/>
    </source>
</evidence>
<dbReference type="EC" id="4.2.1.136" evidence="19"/>
<dbReference type="PIRSF" id="PIRSF017184">
    <property type="entry name" value="Nnr"/>
    <property type="match status" value="1"/>
</dbReference>
<evidence type="ECO:0000256" key="15">
    <source>
        <dbReference type="ARBA" id="ARBA00048238"/>
    </source>
</evidence>
<dbReference type="AlphaFoldDB" id="A0A5K7ZK55"/>
<evidence type="ECO:0000256" key="3">
    <source>
        <dbReference type="ARBA" id="ARBA00006001"/>
    </source>
</evidence>
<comment type="similarity">
    <text evidence="18">Belongs to the NnrE/AIBP family.</text>
</comment>
<feature type="domain" description="YjeF C-terminal" evidence="20">
    <location>
        <begin position="231"/>
        <end position="514"/>
    </location>
</feature>
<keyword evidence="7 17" id="KW-0067">ATP-binding</keyword>
<name>A0A5K7ZK55_9BACT</name>
<evidence type="ECO:0000256" key="18">
    <source>
        <dbReference type="HAMAP-Rule" id="MF_01966"/>
    </source>
</evidence>
<evidence type="ECO:0000259" key="20">
    <source>
        <dbReference type="PROSITE" id="PS51383"/>
    </source>
</evidence>
<sequence length="538" mass="56177">MYLVTADEMQRMDRATIESFGIPGRVLMENAGRGATAFFLATLFHRQPGSVGVAAGRGNNGGDGFVMARYLHQKGIPVTVFLLAERSRVQGDAATNLALIDRMGVPVVEMADMAAFKAHQSQMHHIAIWIDAILGTGLSSDVRGYFRSAIEFINQTHRSVFAVDIASGLNADTGQVCGICIKAAATATFGFAKAGHLTYPGRRLSGRLKVIEIGIPPHMAAQVGCHQHLITPMDLKPALPHRDATAHKGHTGHLLVLAGSPGKTGAAAMTAMGAMRAGAGLVTLGVPQSLNPVLETLVTEAMTVGLAQTVQGTLDESAFQAVQGLMADKRCLAVGPGLGTDPSTGRLLGHLIESATMPLIVDADGLNLIAGNLSVLSKKQAPMVLTPHPGEMARLCGLSTADIQRDRVSHARDFARQHGVHLVLKGAATVIARPDGHVFINPTGNPGMAAGGMGDVLTGLIAGLITQGMNVSAAAQAGVYLHGAAADRLARSKAATGYLATEVLDAVPAAMQGLRSGEDLPDWLFTDTLYYPMGPDDQ</sequence>
<dbReference type="Proteomes" id="UP000425960">
    <property type="component" value="Chromosome"/>
</dbReference>
<feature type="binding site" evidence="18">
    <location>
        <position position="167"/>
    </location>
    <ligand>
        <name>K(+)</name>
        <dbReference type="ChEBI" id="CHEBI:29103"/>
    </ligand>
</feature>
<organism evidence="22 23">
    <name type="scientific">Desulfosarcina ovata subsp. sediminis</name>
    <dbReference type="NCBI Taxonomy" id="885957"/>
    <lineage>
        <taxon>Bacteria</taxon>
        <taxon>Pseudomonadati</taxon>
        <taxon>Thermodesulfobacteriota</taxon>
        <taxon>Desulfobacteria</taxon>
        <taxon>Desulfobacterales</taxon>
        <taxon>Desulfosarcinaceae</taxon>
        <taxon>Desulfosarcina</taxon>
    </lineage>
</organism>
<comment type="similarity">
    <text evidence="4 19">In the C-terminal section; belongs to the NnrD/CARKD family.</text>
</comment>
<reference evidence="22 23" key="1">
    <citation type="submission" date="2019-11" db="EMBL/GenBank/DDBJ databases">
        <title>Comparative genomics of hydrocarbon-degrading Desulfosarcina strains.</title>
        <authorList>
            <person name="Watanabe M."/>
            <person name="Kojima H."/>
            <person name="Fukui M."/>
        </authorList>
    </citation>
    <scope>NUCLEOTIDE SEQUENCE [LARGE SCALE GENOMIC DNA]</scope>
    <source>
        <strain evidence="22 23">28bB2T</strain>
    </source>
</reference>
<dbReference type="PROSITE" id="PS01050">
    <property type="entry name" value="YJEF_C_2"/>
    <property type="match status" value="1"/>
</dbReference>
<evidence type="ECO:0000313" key="22">
    <source>
        <dbReference type="EMBL" id="BBO80625.1"/>
    </source>
</evidence>
<feature type="binding site" evidence="17">
    <location>
        <begin position="425"/>
        <end position="429"/>
    </location>
    <ligand>
        <name>AMP</name>
        <dbReference type="ChEBI" id="CHEBI:456215"/>
    </ligand>
</feature>
<dbReference type="CDD" id="cd01171">
    <property type="entry name" value="YXKO-related"/>
    <property type="match status" value="1"/>
</dbReference>
<evidence type="ECO:0000256" key="16">
    <source>
        <dbReference type="ARBA" id="ARBA00049209"/>
    </source>
</evidence>
<comment type="similarity">
    <text evidence="3 19">In the N-terminal section; belongs to the NnrE/AIBP family.</text>
</comment>
<feature type="binding site" evidence="17">
    <location>
        <position position="266"/>
    </location>
    <ligand>
        <name>(6S)-NADPHX</name>
        <dbReference type="ChEBI" id="CHEBI:64076"/>
    </ligand>
</feature>
<comment type="similarity">
    <text evidence="17">Belongs to the NnrD/CARKD family.</text>
</comment>
<comment type="subunit">
    <text evidence="17">Homotetramer.</text>
</comment>
<keyword evidence="12 17" id="KW-0456">Lyase</keyword>
<dbReference type="PANTHER" id="PTHR12592">
    <property type="entry name" value="ATP-DEPENDENT (S)-NAD(P)H-HYDRATE DEHYDRATASE FAMILY MEMBER"/>
    <property type="match status" value="1"/>
</dbReference>
<dbReference type="SUPFAM" id="SSF64153">
    <property type="entry name" value="YjeF N-terminal domain-like"/>
    <property type="match status" value="1"/>
</dbReference>
<evidence type="ECO:0000256" key="6">
    <source>
        <dbReference type="ARBA" id="ARBA00022741"/>
    </source>
</evidence>
<dbReference type="EMBL" id="AP021876">
    <property type="protein sequence ID" value="BBO80625.1"/>
    <property type="molecule type" value="Genomic_DNA"/>
</dbReference>
<feature type="binding site" evidence="18">
    <location>
        <begin position="59"/>
        <end position="63"/>
    </location>
    <ligand>
        <name>(6S)-NADPHX</name>
        <dbReference type="ChEBI" id="CHEBI:64076"/>
    </ligand>
</feature>
<evidence type="ECO:0000256" key="1">
    <source>
        <dbReference type="ARBA" id="ARBA00000013"/>
    </source>
</evidence>
<dbReference type="SUPFAM" id="SSF53613">
    <property type="entry name" value="Ribokinase-like"/>
    <property type="match status" value="1"/>
</dbReference>
<evidence type="ECO:0000256" key="7">
    <source>
        <dbReference type="ARBA" id="ARBA00022840"/>
    </source>
</evidence>
<evidence type="ECO:0000259" key="21">
    <source>
        <dbReference type="PROSITE" id="PS51385"/>
    </source>
</evidence>
<dbReference type="EC" id="5.1.99.6" evidence="19"/>
<evidence type="ECO:0000313" key="23">
    <source>
        <dbReference type="Proteomes" id="UP000425960"/>
    </source>
</evidence>
<comment type="function">
    <text evidence="18">Catalyzes the epimerization of the S- and R-forms of NAD(P)HX, a damaged form of NAD(P)H that is a result of enzymatic or heat-dependent hydration. This is a prerequisite for the S-specific NAD(P)H-hydrate dehydratase to allow the repair of both epimers of NAD(P)HX.</text>
</comment>
<dbReference type="PANTHER" id="PTHR12592:SF0">
    <property type="entry name" value="ATP-DEPENDENT (S)-NAD(P)H-HYDRATE DEHYDRATASE"/>
    <property type="match status" value="1"/>
</dbReference>
<evidence type="ECO:0000256" key="13">
    <source>
        <dbReference type="ARBA" id="ARBA00023268"/>
    </source>
</evidence>
<protein>
    <recommendedName>
        <fullName evidence="19">Bifunctional NAD(P)H-hydrate repair enzyme</fullName>
    </recommendedName>
    <alternativeName>
        <fullName evidence="19">Nicotinamide nucleotide repair protein</fullName>
    </alternativeName>
    <domain>
        <recommendedName>
            <fullName evidence="19">ADP-dependent (S)-NAD(P)H-hydrate dehydratase</fullName>
            <ecNumber evidence="19">4.2.1.136</ecNumber>
        </recommendedName>
        <alternativeName>
            <fullName evidence="19">ADP-dependent NAD(P)HX dehydratase</fullName>
        </alternativeName>
    </domain>
    <domain>
        <recommendedName>
            <fullName evidence="19">NAD(P)H-hydrate epimerase</fullName>
            <ecNumber evidence="19">5.1.99.6</ecNumber>
        </recommendedName>
    </domain>
</protein>
<dbReference type="GO" id="GO:0046872">
    <property type="term" value="F:metal ion binding"/>
    <property type="evidence" value="ECO:0007669"/>
    <property type="project" value="UniProtKB-UniRule"/>
</dbReference>
<comment type="catalytic activity">
    <reaction evidence="15 17 19">
        <text>(6S)-NADHX + ADP = AMP + phosphate + NADH + H(+)</text>
        <dbReference type="Rhea" id="RHEA:32223"/>
        <dbReference type="ChEBI" id="CHEBI:15378"/>
        <dbReference type="ChEBI" id="CHEBI:43474"/>
        <dbReference type="ChEBI" id="CHEBI:57945"/>
        <dbReference type="ChEBI" id="CHEBI:64074"/>
        <dbReference type="ChEBI" id="CHEBI:456215"/>
        <dbReference type="ChEBI" id="CHEBI:456216"/>
        <dbReference type="EC" id="4.2.1.136"/>
    </reaction>
</comment>
<dbReference type="KEGG" id="dov:DSCO28_11910"/>
<dbReference type="PROSITE" id="PS51383">
    <property type="entry name" value="YJEF_C_3"/>
    <property type="match status" value="1"/>
</dbReference>
<feature type="binding site" evidence="18">
    <location>
        <begin position="135"/>
        <end position="141"/>
    </location>
    <ligand>
        <name>(6S)-NADPHX</name>
        <dbReference type="ChEBI" id="CHEBI:64076"/>
    </ligand>
</feature>
<dbReference type="InterPro" id="IPR036652">
    <property type="entry name" value="YjeF_N_dom_sf"/>
</dbReference>
<dbReference type="InterPro" id="IPR004443">
    <property type="entry name" value="YjeF_N_dom"/>
</dbReference>
<comment type="catalytic activity">
    <reaction evidence="2 18 19">
        <text>(6R)-NADPHX = (6S)-NADPHX</text>
        <dbReference type="Rhea" id="RHEA:32227"/>
        <dbReference type="ChEBI" id="CHEBI:64076"/>
        <dbReference type="ChEBI" id="CHEBI:64077"/>
        <dbReference type="EC" id="5.1.99.6"/>
    </reaction>
</comment>
<dbReference type="InterPro" id="IPR029056">
    <property type="entry name" value="Ribokinase-like"/>
</dbReference>
<keyword evidence="11 18" id="KW-0413">Isomerase</keyword>
<comment type="cofactor">
    <cofactor evidence="18 19">
        <name>K(+)</name>
        <dbReference type="ChEBI" id="CHEBI:29103"/>
    </cofactor>
    <text evidence="18 19">Binds 1 potassium ion per subunit.</text>
</comment>
<comment type="cofactor">
    <cofactor evidence="17">
        <name>Mg(2+)</name>
        <dbReference type="ChEBI" id="CHEBI:18420"/>
    </cofactor>
</comment>
<feature type="binding site" evidence="17">
    <location>
        <position position="455"/>
    </location>
    <ligand>
        <name>(6S)-NADPHX</name>
        <dbReference type="ChEBI" id="CHEBI:64076"/>
    </ligand>
</feature>
<dbReference type="GO" id="GO:0005524">
    <property type="term" value="F:ATP binding"/>
    <property type="evidence" value="ECO:0007669"/>
    <property type="project" value="UniProtKB-UniRule"/>
</dbReference>
<feature type="binding site" evidence="17">
    <location>
        <position position="454"/>
    </location>
    <ligand>
        <name>AMP</name>
        <dbReference type="ChEBI" id="CHEBI:456215"/>
    </ligand>
</feature>
<proteinExistence type="inferred from homology"/>
<feature type="binding site" evidence="18">
    <location>
        <position position="60"/>
    </location>
    <ligand>
        <name>K(+)</name>
        <dbReference type="ChEBI" id="CHEBI:29103"/>
    </ligand>
</feature>
<feature type="binding site" evidence="18">
    <location>
        <position position="131"/>
    </location>
    <ligand>
        <name>K(+)</name>
        <dbReference type="ChEBI" id="CHEBI:29103"/>
    </ligand>
</feature>
<dbReference type="InterPro" id="IPR017953">
    <property type="entry name" value="Carbohydrate_kinase_pred_CS"/>
</dbReference>
<keyword evidence="8 17" id="KW-0521">NADP</keyword>
<keyword evidence="13" id="KW-0511">Multifunctional enzyme</keyword>
<dbReference type="GO" id="GO:0052855">
    <property type="term" value="F:ADP-dependent NAD(P)H-hydrate dehydratase activity"/>
    <property type="evidence" value="ECO:0007669"/>
    <property type="project" value="UniProtKB-UniRule"/>
</dbReference>
<evidence type="ECO:0000256" key="12">
    <source>
        <dbReference type="ARBA" id="ARBA00023239"/>
    </source>
</evidence>
<keyword evidence="5 18" id="KW-0479">Metal-binding</keyword>
<dbReference type="NCBIfam" id="TIGR00196">
    <property type="entry name" value="yjeF_cterm"/>
    <property type="match status" value="1"/>
</dbReference>
<dbReference type="HAMAP" id="MF_01966">
    <property type="entry name" value="NADHX_epimerase"/>
    <property type="match status" value="1"/>
</dbReference>
<comment type="function">
    <text evidence="14 19">Bifunctional enzyme that catalyzes the epimerization of the S- and R-forms of NAD(P)HX and the dehydration of the S-form of NAD(P)HX at the expense of ADP, which is converted to AMP. This allows the repair of both epimers of NAD(P)HX, a damaged form of NAD(P)H that is a result of enzymatic or heat-dependent hydration.</text>
</comment>
<dbReference type="Pfam" id="PF01256">
    <property type="entry name" value="Carb_kinase"/>
    <property type="match status" value="1"/>
</dbReference>
<evidence type="ECO:0000256" key="8">
    <source>
        <dbReference type="ARBA" id="ARBA00022857"/>
    </source>
</evidence>
<evidence type="ECO:0000256" key="14">
    <source>
        <dbReference type="ARBA" id="ARBA00025153"/>
    </source>
</evidence>